<dbReference type="EMBL" id="LAZR01000231">
    <property type="protein sequence ID" value="KKN80383.1"/>
    <property type="molecule type" value="Genomic_DNA"/>
</dbReference>
<reference evidence="1" key="1">
    <citation type="journal article" date="2015" name="Nature">
        <title>Complex archaea that bridge the gap between prokaryotes and eukaryotes.</title>
        <authorList>
            <person name="Spang A."/>
            <person name="Saw J.H."/>
            <person name="Jorgensen S.L."/>
            <person name="Zaremba-Niedzwiedzka K."/>
            <person name="Martijn J."/>
            <person name="Lind A.E."/>
            <person name="van Eijk R."/>
            <person name="Schleper C."/>
            <person name="Guy L."/>
            <person name="Ettema T.J."/>
        </authorList>
    </citation>
    <scope>NUCLEOTIDE SEQUENCE</scope>
</reference>
<gene>
    <name evidence="1" type="ORF">LCGC14_0329760</name>
</gene>
<organism evidence="1">
    <name type="scientific">marine sediment metagenome</name>
    <dbReference type="NCBI Taxonomy" id="412755"/>
    <lineage>
        <taxon>unclassified sequences</taxon>
        <taxon>metagenomes</taxon>
        <taxon>ecological metagenomes</taxon>
    </lineage>
</organism>
<accession>A0A0F9WNX2</accession>
<name>A0A0F9WNX2_9ZZZZ</name>
<dbReference type="AlphaFoldDB" id="A0A0F9WNX2"/>
<sequence length="122" mass="14124">MTRKEKDAYIAREKKESVLCFGCVECGRGKIEDERYLTPDDGFEQYWFDSVITPYEARRFVFKYSDPRESDVPVSQLSRSKTVTNCEIDEALARCVILCRSCADPRRTQKDDKCQKATSISD</sequence>
<evidence type="ECO:0000313" key="1">
    <source>
        <dbReference type="EMBL" id="KKN80383.1"/>
    </source>
</evidence>
<proteinExistence type="predicted"/>
<protein>
    <submittedName>
        <fullName evidence="1">Uncharacterized protein</fullName>
    </submittedName>
</protein>
<comment type="caution">
    <text evidence="1">The sequence shown here is derived from an EMBL/GenBank/DDBJ whole genome shotgun (WGS) entry which is preliminary data.</text>
</comment>